<evidence type="ECO:0008006" key="7">
    <source>
        <dbReference type="Google" id="ProtNLM"/>
    </source>
</evidence>
<proteinExistence type="predicted"/>
<accession>A0ABD0T406</accession>
<organism evidence="5 6">
    <name type="scientific">Loxostege sticticalis</name>
    <name type="common">Beet webworm moth</name>
    <dbReference type="NCBI Taxonomy" id="481309"/>
    <lineage>
        <taxon>Eukaryota</taxon>
        <taxon>Metazoa</taxon>
        <taxon>Ecdysozoa</taxon>
        <taxon>Arthropoda</taxon>
        <taxon>Hexapoda</taxon>
        <taxon>Insecta</taxon>
        <taxon>Pterygota</taxon>
        <taxon>Neoptera</taxon>
        <taxon>Endopterygota</taxon>
        <taxon>Lepidoptera</taxon>
        <taxon>Glossata</taxon>
        <taxon>Ditrysia</taxon>
        <taxon>Pyraloidea</taxon>
        <taxon>Crambidae</taxon>
        <taxon>Pyraustinae</taxon>
        <taxon>Loxostege</taxon>
    </lineage>
</organism>
<dbReference type="InterPro" id="IPR039353">
    <property type="entry name" value="TF_Adf1"/>
</dbReference>
<dbReference type="SMART" id="SM00595">
    <property type="entry name" value="MADF"/>
    <property type="match status" value="1"/>
</dbReference>
<evidence type="ECO:0000256" key="2">
    <source>
        <dbReference type="SAM" id="MobiDB-lite"/>
    </source>
</evidence>
<dbReference type="Proteomes" id="UP001549921">
    <property type="component" value="Unassembled WGS sequence"/>
</dbReference>
<comment type="caution">
    <text evidence="5">The sequence shown here is derived from an EMBL/GenBank/DDBJ whole genome shotgun (WGS) entry which is preliminary data.</text>
</comment>
<evidence type="ECO:0000259" key="3">
    <source>
        <dbReference type="PROSITE" id="PS51029"/>
    </source>
</evidence>
<keyword evidence="1" id="KW-0539">Nucleus</keyword>
<dbReference type="PANTHER" id="PTHR12243">
    <property type="entry name" value="MADF DOMAIN TRANSCRIPTION FACTOR"/>
    <property type="match status" value="1"/>
</dbReference>
<feature type="region of interest" description="Disordered" evidence="2">
    <location>
        <begin position="169"/>
        <end position="194"/>
    </location>
</feature>
<evidence type="ECO:0000259" key="4">
    <source>
        <dbReference type="PROSITE" id="PS51031"/>
    </source>
</evidence>
<name>A0ABD0T406_LOXSC</name>
<feature type="domain" description="BESS" evidence="4">
    <location>
        <begin position="193"/>
        <end position="232"/>
    </location>
</feature>
<dbReference type="InterPro" id="IPR004210">
    <property type="entry name" value="BESS_motif"/>
</dbReference>
<dbReference type="InterPro" id="IPR006578">
    <property type="entry name" value="MADF-dom"/>
</dbReference>
<feature type="region of interest" description="Disordered" evidence="2">
    <location>
        <begin position="229"/>
        <end position="248"/>
    </location>
</feature>
<dbReference type="Pfam" id="PF10545">
    <property type="entry name" value="MADF_DNA_bdg"/>
    <property type="match status" value="1"/>
</dbReference>
<evidence type="ECO:0000256" key="1">
    <source>
        <dbReference type="PROSITE-ProRule" id="PRU00371"/>
    </source>
</evidence>
<dbReference type="PROSITE" id="PS51029">
    <property type="entry name" value="MADF"/>
    <property type="match status" value="1"/>
</dbReference>
<dbReference type="EMBL" id="JBEDNZ010000010">
    <property type="protein sequence ID" value="KAL0832729.1"/>
    <property type="molecule type" value="Genomic_DNA"/>
</dbReference>
<evidence type="ECO:0000313" key="5">
    <source>
        <dbReference type="EMBL" id="KAL0832729.1"/>
    </source>
</evidence>
<dbReference type="PANTHER" id="PTHR12243:SF67">
    <property type="entry name" value="COREPRESSOR OF PANGOLIN, ISOFORM A-RELATED"/>
    <property type="match status" value="1"/>
</dbReference>
<dbReference type="AlphaFoldDB" id="A0ABD0T406"/>
<reference evidence="5 6" key="1">
    <citation type="submission" date="2024-06" db="EMBL/GenBank/DDBJ databases">
        <title>A chromosome-level genome assembly of beet webworm, Loxostege sticticalis.</title>
        <authorList>
            <person name="Zhang Y."/>
        </authorList>
    </citation>
    <scope>NUCLEOTIDE SEQUENCE [LARGE SCALE GENOMIC DNA]</scope>
    <source>
        <strain evidence="5">AQ028</strain>
        <tissue evidence="5">Male pupae</tissue>
    </source>
</reference>
<protein>
    <recommendedName>
        <fullName evidence="7">MADF domain-containing protein</fullName>
    </recommendedName>
</protein>
<comment type="subcellular location">
    <subcellularLocation>
        <location evidence="1">Nucleus</location>
    </subcellularLocation>
</comment>
<dbReference type="Pfam" id="PF02944">
    <property type="entry name" value="BESS"/>
    <property type="match status" value="1"/>
</dbReference>
<feature type="domain" description="MADF" evidence="3">
    <location>
        <begin position="17"/>
        <end position="110"/>
    </location>
</feature>
<evidence type="ECO:0000313" key="6">
    <source>
        <dbReference type="Proteomes" id="UP001549921"/>
    </source>
</evidence>
<dbReference type="GO" id="GO:0005634">
    <property type="term" value="C:nucleus"/>
    <property type="evidence" value="ECO:0007669"/>
    <property type="project" value="UniProtKB-SubCell"/>
</dbReference>
<dbReference type="PROSITE" id="PS51031">
    <property type="entry name" value="BESS"/>
    <property type="match status" value="1"/>
</dbReference>
<gene>
    <name evidence="5" type="ORF">ABMA28_000908</name>
</gene>
<sequence length="248" mass="29360">MCSKYSPEYMEQAAMIQFVKIIERFPDIYDHNLETYRRYTADKAWDKVVETVKAEMSMECTLEELKSKWKGIRSSYNRCRNKLIEDKRKGITSKKYYLYDALRFLEPFTKPKGFIKRSTEENVFQDCDNEEEDYEQESTSETDSKWGVIEIKPDPIEAVDEINEANCYSDTDDQQINKRSKKRKHETKDSSESNEDLHFFRSILPDIADFTTKEKRKLKIGILKLVDDIENQRQKKQRKSRSDGSSSS</sequence>